<dbReference type="Proteomes" id="UP001203512">
    <property type="component" value="Unassembled WGS sequence"/>
</dbReference>
<evidence type="ECO:0000313" key="15">
    <source>
        <dbReference type="Proteomes" id="UP001203512"/>
    </source>
</evidence>
<evidence type="ECO:0000256" key="9">
    <source>
        <dbReference type="ARBA" id="ARBA00042660"/>
    </source>
</evidence>
<evidence type="ECO:0000256" key="8">
    <source>
        <dbReference type="ARBA" id="ARBA00040394"/>
    </source>
</evidence>
<comment type="similarity">
    <text evidence="3 10">Belongs to the acyl-CoA dehydrogenase family.</text>
</comment>
<dbReference type="InterPro" id="IPR009075">
    <property type="entry name" value="AcylCo_DH/oxidase_C"/>
</dbReference>
<dbReference type="Gene3D" id="1.10.540.10">
    <property type="entry name" value="Acyl-CoA dehydrogenase/oxidase, N-terminal domain"/>
    <property type="match status" value="1"/>
</dbReference>
<gene>
    <name evidence="14" type="ORF">MU848_00615</name>
</gene>
<comment type="cofactor">
    <cofactor evidence="1 10">
        <name>FAD</name>
        <dbReference type="ChEBI" id="CHEBI:57692"/>
    </cofactor>
</comment>
<dbReference type="PANTHER" id="PTHR48083:SF20">
    <property type="entry name" value="LONG-CHAIN SPECIFIC ACYL-COA DEHYDROGENASE, MITOCHONDRIAL"/>
    <property type="match status" value="1"/>
</dbReference>
<protein>
    <recommendedName>
        <fullName evidence="8">Acyl-[acyl-carrier-protein] dehydrogenase MbtN</fullName>
    </recommendedName>
    <alternativeName>
        <fullName evidence="9">Mycobactin synthase protein N</fullName>
    </alternativeName>
</protein>
<dbReference type="Pfam" id="PF02771">
    <property type="entry name" value="Acyl-CoA_dh_N"/>
    <property type="match status" value="1"/>
</dbReference>
<dbReference type="SUPFAM" id="SSF47203">
    <property type="entry name" value="Acyl-CoA dehydrogenase C-terminal domain-like"/>
    <property type="match status" value="1"/>
</dbReference>
<dbReference type="InterPro" id="IPR046373">
    <property type="entry name" value="Acyl-CoA_Oxase/DH_mid-dom_sf"/>
</dbReference>
<evidence type="ECO:0000259" key="12">
    <source>
        <dbReference type="Pfam" id="PF02770"/>
    </source>
</evidence>
<dbReference type="SUPFAM" id="SSF56645">
    <property type="entry name" value="Acyl-CoA dehydrogenase NM domain-like"/>
    <property type="match status" value="1"/>
</dbReference>
<proteinExistence type="inferred from homology"/>
<dbReference type="Pfam" id="PF02770">
    <property type="entry name" value="Acyl-CoA_dh_M"/>
    <property type="match status" value="1"/>
</dbReference>
<comment type="pathway">
    <text evidence="2">Siderophore biosynthesis; mycobactin biosynthesis.</text>
</comment>
<keyword evidence="6 10" id="KW-0560">Oxidoreductase</keyword>
<accession>A0ABT0DSI8</accession>
<evidence type="ECO:0000259" key="13">
    <source>
        <dbReference type="Pfam" id="PF02771"/>
    </source>
</evidence>
<dbReference type="RefSeq" id="WP_247229515.1">
    <property type="nucleotide sequence ID" value="NZ_JALKHS010000002.1"/>
</dbReference>
<dbReference type="InterPro" id="IPR006091">
    <property type="entry name" value="Acyl-CoA_Oxase/DH_mid-dom"/>
</dbReference>
<evidence type="ECO:0000256" key="3">
    <source>
        <dbReference type="ARBA" id="ARBA00009347"/>
    </source>
</evidence>
<dbReference type="Pfam" id="PF00441">
    <property type="entry name" value="Acyl-CoA_dh_1"/>
    <property type="match status" value="1"/>
</dbReference>
<dbReference type="InterPro" id="IPR050741">
    <property type="entry name" value="Acyl-CoA_dehydrogenase"/>
</dbReference>
<dbReference type="Gene3D" id="2.40.110.10">
    <property type="entry name" value="Butyryl-CoA Dehydrogenase, subunit A, domain 2"/>
    <property type="match status" value="1"/>
</dbReference>
<dbReference type="InterPro" id="IPR037069">
    <property type="entry name" value="AcylCoA_DH/ox_N_sf"/>
</dbReference>
<evidence type="ECO:0000256" key="7">
    <source>
        <dbReference type="ARBA" id="ARBA00037085"/>
    </source>
</evidence>
<feature type="domain" description="Acyl-CoA dehydrogenase/oxidase N-terminal" evidence="13">
    <location>
        <begin position="20"/>
        <end position="131"/>
    </location>
</feature>
<evidence type="ECO:0000256" key="2">
    <source>
        <dbReference type="ARBA" id="ARBA00005102"/>
    </source>
</evidence>
<evidence type="ECO:0000313" key="14">
    <source>
        <dbReference type="EMBL" id="MCK0530080.1"/>
    </source>
</evidence>
<dbReference type="EMBL" id="JALKHS010000002">
    <property type="protein sequence ID" value="MCK0530080.1"/>
    <property type="molecule type" value="Genomic_DNA"/>
</dbReference>
<keyword evidence="4 10" id="KW-0285">Flavoprotein</keyword>
<dbReference type="InterPro" id="IPR013786">
    <property type="entry name" value="AcylCoA_DH/ox_N"/>
</dbReference>
<dbReference type="InterPro" id="IPR009100">
    <property type="entry name" value="AcylCoA_DH/oxidase_NM_dom_sf"/>
</dbReference>
<comment type="caution">
    <text evidence="14">The sequence shown here is derived from an EMBL/GenBank/DDBJ whole genome shotgun (WGS) entry which is preliminary data.</text>
</comment>
<evidence type="ECO:0000256" key="5">
    <source>
        <dbReference type="ARBA" id="ARBA00022827"/>
    </source>
</evidence>
<evidence type="ECO:0000256" key="10">
    <source>
        <dbReference type="RuleBase" id="RU362125"/>
    </source>
</evidence>
<keyword evidence="5 10" id="KW-0274">FAD</keyword>
<comment type="function">
    <text evidence="7">Catalyzes the dehydrogenation at the alpha-beta position of ACP-bound acyl chains. This results in the introduction of a double bond in the lipidic chain, which is further transferred to the epsilon-amino group of lysine residue in the mycobactin core by MbtK.</text>
</comment>
<evidence type="ECO:0000259" key="11">
    <source>
        <dbReference type="Pfam" id="PF00441"/>
    </source>
</evidence>
<dbReference type="Gene3D" id="1.20.140.10">
    <property type="entry name" value="Butyryl-CoA Dehydrogenase, subunit A, domain 3"/>
    <property type="match status" value="1"/>
</dbReference>
<name>A0ABT0DSI8_9SPHN</name>
<feature type="domain" description="Acyl-CoA dehydrogenase/oxidase C-terminal" evidence="11">
    <location>
        <begin position="242"/>
        <end position="390"/>
    </location>
</feature>
<evidence type="ECO:0000256" key="1">
    <source>
        <dbReference type="ARBA" id="ARBA00001974"/>
    </source>
</evidence>
<keyword evidence="15" id="KW-1185">Reference proteome</keyword>
<reference evidence="14 15" key="1">
    <citation type="submission" date="2022-04" db="EMBL/GenBank/DDBJ databases">
        <authorList>
            <person name="Huq M.A."/>
        </authorList>
    </citation>
    <scope>NUCLEOTIDE SEQUENCE [LARGE SCALE GENOMIC DNA]</scope>
    <source>
        <strain evidence="14 15">MAH-33</strain>
    </source>
</reference>
<evidence type="ECO:0000256" key="4">
    <source>
        <dbReference type="ARBA" id="ARBA00022630"/>
    </source>
</evidence>
<dbReference type="InterPro" id="IPR036250">
    <property type="entry name" value="AcylCo_DH-like_C"/>
</dbReference>
<dbReference type="PANTHER" id="PTHR48083">
    <property type="entry name" value="MEDIUM-CHAIN SPECIFIC ACYL-COA DEHYDROGENASE, MITOCHONDRIAL-RELATED"/>
    <property type="match status" value="1"/>
</dbReference>
<feature type="domain" description="Acyl-CoA oxidase/dehydrogenase middle" evidence="12">
    <location>
        <begin position="135"/>
        <end position="229"/>
    </location>
</feature>
<evidence type="ECO:0000256" key="6">
    <source>
        <dbReference type="ARBA" id="ARBA00023002"/>
    </source>
</evidence>
<dbReference type="PROSITE" id="PS00073">
    <property type="entry name" value="ACYL_COA_DH_2"/>
    <property type="match status" value="1"/>
</dbReference>
<sequence>MRRAVVEARFSNEGGRGIFSAEHEQFRETVARFVDEELAPNHHQWEKDEVVPREIWKRAGEVGILCPNIPEEYGGFGADWLYNVVVIEELAKKGITGPGFMVHSEMVAPYILAAGTEELKRDVLPRMVAGECIGALGLTEPGAGSDVKEVRTRAVRDGDDYVLNGQKVYISNGQLADIMVCACKTDPAAGAKGVSLIAIDTHQPGFKRGRNLEKIGLKAQDTSEIFLEDARAESWRLLGREGGGFGIMMGKLAQERLTQAVRSICVAEAALEWTVAYTAERKMFGQTLSDFQNTQFVLAELSAEILSARAFTDWCIKRFLAGELTGVEAAKVKLVVTNLHVKVVDQCLQFFGGYGYMTEYPIARAYIDARIVRIAGGAAEVMKQIIGRDLFGK</sequence>
<dbReference type="InterPro" id="IPR006089">
    <property type="entry name" value="Acyl-CoA_DH_CS"/>
</dbReference>
<organism evidence="14 15">
    <name type="scientific">Sphingobium agri</name>
    <dbReference type="NCBI Taxonomy" id="2933566"/>
    <lineage>
        <taxon>Bacteria</taxon>
        <taxon>Pseudomonadati</taxon>
        <taxon>Pseudomonadota</taxon>
        <taxon>Alphaproteobacteria</taxon>
        <taxon>Sphingomonadales</taxon>
        <taxon>Sphingomonadaceae</taxon>
        <taxon>Sphingobium</taxon>
    </lineage>
</organism>